<dbReference type="InterPro" id="IPR011989">
    <property type="entry name" value="ARM-like"/>
</dbReference>
<keyword evidence="7" id="KW-1185">Reference proteome</keyword>
<evidence type="ECO:0000256" key="1">
    <source>
        <dbReference type="ARBA" id="ARBA00010394"/>
    </source>
</evidence>
<accession>A0AA38ZD34</accession>
<dbReference type="PROSITE" id="PS50176">
    <property type="entry name" value="ARM_REPEAT"/>
    <property type="match status" value="1"/>
</dbReference>
<name>A0AA38ZD34_VITRO</name>
<dbReference type="SUPFAM" id="SSF48371">
    <property type="entry name" value="ARM repeat"/>
    <property type="match status" value="1"/>
</dbReference>
<keyword evidence="2" id="KW-0813">Transport</keyword>
<dbReference type="Gene3D" id="1.25.10.10">
    <property type="entry name" value="Leucine-rich Repeat Variant"/>
    <property type="match status" value="1"/>
</dbReference>
<organism evidence="6 7">
    <name type="scientific">Vitis rotundifolia</name>
    <name type="common">Muscadine grape</name>
    <dbReference type="NCBI Taxonomy" id="103349"/>
    <lineage>
        <taxon>Eukaryota</taxon>
        <taxon>Viridiplantae</taxon>
        <taxon>Streptophyta</taxon>
        <taxon>Embryophyta</taxon>
        <taxon>Tracheophyta</taxon>
        <taxon>Spermatophyta</taxon>
        <taxon>Magnoliopsida</taxon>
        <taxon>eudicotyledons</taxon>
        <taxon>Gunneridae</taxon>
        <taxon>Pentapetalae</taxon>
        <taxon>rosids</taxon>
        <taxon>Vitales</taxon>
        <taxon>Vitaceae</taxon>
        <taxon>Viteae</taxon>
        <taxon>Vitis</taxon>
    </lineage>
</organism>
<evidence type="ECO:0000256" key="5">
    <source>
        <dbReference type="PROSITE-ProRule" id="PRU00259"/>
    </source>
</evidence>
<dbReference type="Pfam" id="PF00514">
    <property type="entry name" value="Arm"/>
    <property type="match status" value="1"/>
</dbReference>
<gene>
    <name evidence="6" type="ORF">PVL29_015589</name>
</gene>
<dbReference type="GO" id="GO:0015031">
    <property type="term" value="P:protein transport"/>
    <property type="evidence" value="ECO:0007669"/>
    <property type="project" value="UniProtKB-KW"/>
</dbReference>
<protein>
    <submittedName>
        <fullName evidence="6">Uncharacterized protein</fullName>
    </submittedName>
</protein>
<reference evidence="6 7" key="1">
    <citation type="journal article" date="2023" name="BMC Biotechnol.">
        <title>Vitis rotundifolia cv Carlos genome sequencing.</title>
        <authorList>
            <person name="Huff M."/>
            <person name="Hulse-Kemp A."/>
            <person name="Scheffler B."/>
            <person name="Youngblood R."/>
            <person name="Simpson S."/>
            <person name="Babiker E."/>
            <person name="Staton M."/>
        </authorList>
    </citation>
    <scope>NUCLEOTIDE SEQUENCE [LARGE SCALE GENOMIC DNA]</scope>
    <source>
        <tissue evidence="6">Leaf</tissue>
    </source>
</reference>
<dbReference type="InterPro" id="IPR016024">
    <property type="entry name" value="ARM-type_fold"/>
</dbReference>
<evidence type="ECO:0000313" key="7">
    <source>
        <dbReference type="Proteomes" id="UP001168098"/>
    </source>
</evidence>
<keyword evidence="3" id="KW-0677">Repeat</keyword>
<evidence type="ECO:0000313" key="6">
    <source>
        <dbReference type="EMBL" id="KAJ9686808.1"/>
    </source>
</evidence>
<evidence type="ECO:0000256" key="4">
    <source>
        <dbReference type="ARBA" id="ARBA00022927"/>
    </source>
</evidence>
<keyword evidence="4" id="KW-0653">Protein transport</keyword>
<dbReference type="AlphaFoldDB" id="A0AA38ZD34"/>
<dbReference type="InterPro" id="IPR000225">
    <property type="entry name" value="Armadillo"/>
</dbReference>
<comment type="similarity">
    <text evidence="1">Belongs to the importin alpha family.</text>
</comment>
<evidence type="ECO:0000256" key="2">
    <source>
        <dbReference type="ARBA" id="ARBA00022448"/>
    </source>
</evidence>
<dbReference type="PANTHER" id="PTHR23316">
    <property type="entry name" value="IMPORTIN ALPHA"/>
    <property type="match status" value="1"/>
</dbReference>
<evidence type="ECO:0000256" key="3">
    <source>
        <dbReference type="ARBA" id="ARBA00022737"/>
    </source>
</evidence>
<dbReference type="Proteomes" id="UP001168098">
    <property type="component" value="Unassembled WGS sequence"/>
</dbReference>
<dbReference type="SMART" id="SM00185">
    <property type="entry name" value="ARM"/>
    <property type="match status" value="2"/>
</dbReference>
<feature type="repeat" description="ARM" evidence="5">
    <location>
        <begin position="110"/>
        <end position="138"/>
    </location>
</feature>
<dbReference type="EMBL" id="JARBHA010000012">
    <property type="protein sequence ID" value="KAJ9686808.1"/>
    <property type="molecule type" value="Genomic_DNA"/>
</dbReference>
<proteinExistence type="inferred from homology"/>
<sequence length="213" mass="23312">MARQDGNSVYIGSIVSLAIPAATSGHWDMVTVDDGIDDFVGPKGLALLKVVKNTESKEQRMKAQQSLSLGRRRSLRLESFLSMLQFEAVWALTSIVSGKSENIEVVIDHGAVPIFVKLLGSPSDDVREQAVWALGNVAGDSLRCRDLALGHGALIPLPAQLNEHAKLSMLRNATGTLGGPTSTWFAWPPLWAHFHSRTCMHVFKLTFEHPVFQ</sequence>
<comment type="caution">
    <text evidence="6">The sequence shown here is derived from an EMBL/GenBank/DDBJ whole genome shotgun (WGS) entry which is preliminary data.</text>
</comment>